<dbReference type="InterPro" id="IPR029056">
    <property type="entry name" value="Ribokinase-like"/>
</dbReference>
<dbReference type="Pfam" id="PF02110">
    <property type="entry name" value="HK"/>
    <property type="match status" value="1"/>
</dbReference>
<keyword evidence="10 11" id="KW-0784">Thiamine biosynthesis</keyword>
<dbReference type="PRINTS" id="PR01099">
    <property type="entry name" value="HYETHTZKNASE"/>
</dbReference>
<evidence type="ECO:0000256" key="9">
    <source>
        <dbReference type="ARBA" id="ARBA00022842"/>
    </source>
</evidence>
<reference evidence="12" key="1">
    <citation type="submission" date="2022-05" db="EMBL/GenBank/DDBJ databases">
        <authorList>
            <person name="Sun X."/>
        </authorList>
    </citation>
    <scope>NUCLEOTIDE SEQUENCE</scope>
    <source>
        <strain evidence="12">Ai-910</strain>
    </source>
</reference>
<comment type="cofactor">
    <cofactor evidence="2 11">
        <name>Mg(2+)</name>
        <dbReference type="ChEBI" id="CHEBI:18420"/>
    </cofactor>
</comment>
<dbReference type="NCBIfam" id="TIGR00694">
    <property type="entry name" value="thiM"/>
    <property type="match status" value="1"/>
</dbReference>
<dbReference type="InterPro" id="IPR000417">
    <property type="entry name" value="Hyethyz_kinase"/>
</dbReference>
<dbReference type="GO" id="GO:0000287">
    <property type="term" value="F:magnesium ion binding"/>
    <property type="evidence" value="ECO:0007669"/>
    <property type="project" value="UniProtKB-UniRule"/>
</dbReference>
<dbReference type="GO" id="GO:0005524">
    <property type="term" value="F:ATP binding"/>
    <property type="evidence" value="ECO:0007669"/>
    <property type="project" value="UniProtKB-UniRule"/>
</dbReference>
<name>A0A9J6ZS66_9BACT</name>
<keyword evidence="9 11" id="KW-0460">Magnesium</keyword>
<dbReference type="Proteomes" id="UP001056426">
    <property type="component" value="Chromosome"/>
</dbReference>
<keyword evidence="5 11" id="KW-0479">Metal-binding</keyword>
<evidence type="ECO:0000256" key="3">
    <source>
        <dbReference type="ARBA" id="ARBA00004868"/>
    </source>
</evidence>
<evidence type="ECO:0000256" key="11">
    <source>
        <dbReference type="HAMAP-Rule" id="MF_00228"/>
    </source>
</evidence>
<dbReference type="HAMAP" id="MF_00228">
    <property type="entry name" value="Thz_kinase"/>
    <property type="match status" value="1"/>
</dbReference>
<dbReference type="EC" id="2.7.1.50" evidence="11"/>
<feature type="binding site" evidence="11">
    <location>
        <position position="122"/>
    </location>
    <ligand>
        <name>ATP</name>
        <dbReference type="ChEBI" id="CHEBI:30616"/>
    </ligand>
</feature>
<keyword evidence="8 11" id="KW-0067">ATP-binding</keyword>
<dbReference type="GO" id="GO:0009229">
    <property type="term" value="P:thiamine diphosphate biosynthetic process"/>
    <property type="evidence" value="ECO:0007669"/>
    <property type="project" value="UniProtKB-UniRule"/>
</dbReference>
<accession>A0A9J6ZS66</accession>
<keyword evidence="7 11" id="KW-0418">Kinase</keyword>
<evidence type="ECO:0000256" key="6">
    <source>
        <dbReference type="ARBA" id="ARBA00022741"/>
    </source>
</evidence>
<reference evidence="12" key="2">
    <citation type="submission" date="2022-06" db="EMBL/GenBank/DDBJ databases">
        <title>Xiashengella guii gen. nov. sp. nov., a bacterium isolated form anaerobic digestion tank.</title>
        <authorList>
            <person name="Huang H."/>
        </authorList>
    </citation>
    <scope>NUCLEOTIDE SEQUENCE</scope>
    <source>
        <strain evidence="12">Ai-910</strain>
    </source>
</reference>
<evidence type="ECO:0000313" key="13">
    <source>
        <dbReference type="Proteomes" id="UP001056426"/>
    </source>
</evidence>
<feature type="binding site" evidence="11">
    <location>
        <position position="195"/>
    </location>
    <ligand>
        <name>substrate</name>
    </ligand>
</feature>
<dbReference type="AlphaFoldDB" id="A0A9J6ZS66"/>
<organism evidence="12 13">
    <name type="scientific">Xiashengella succiniciproducens</name>
    <dbReference type="NCBI Taxonomy" id="2949635"/>
    <lineage>
        <taxon>Bacteria</taxon>
        <taxon>Pseudomonadati</taxon>
        <taxon>Bacteroidota</taxon>
        <taxon>Bacteroidia</taxon>
        <taxon>Marinilabiliales</taxon>
        <taxon>Marinilabiliaceae</taxon>
        <taxon>Xiashengella</taxon>
    </lineage>
</organism>
<feature type="binding site" evidence="11">
    <location>
        <position position="46"/>
    </location>
    <ligand>
        <name>substrate</name>
    </ligand>
</feature>
<dbReference type="PIRSF" id="PIRSF000513">
    <property type="entry name" value="Thz_kinase"/>
    <property type="match status" value="1"/>
</dbReference>
<evidence type="ECO:0000256" key="1">
    <source>
        <dbReference type="ARBA" id="ARBA00001771"/>
    </source>
</evidence>
<dbReference type="SUPFAM" id="SSF53613">
    <property type="entry name" value="Ribokinase-like"/>
    <property type="match status" value="1"/>
</dbReference>
<proteinExistence type="inferred from homology"/>
<dbReference type="NCBIfam" id="NF006830">
    <property type="entry name" value="PRK09355.1"/>
    <property type="match status" value="1"/>
</dbReference>
<protein>
    <recommendedName>
        <fullName evidence="11">Hydroxyethylthiazole kinase</fullName>
        <ecNumber evidence="11">2.7.1.50</ecNumber>
    </recommendedName>
    <alternativeName>
        <fullName evidence="11">4-methyl-5-beta-hydroxyethylthiazole kinase</fullName>
        <shortName evidence="11">TH kinase</shortName>
        <shortName evidence="11">Thz kinase</shortName>
    </alternativeName>
</protein>
<evidence type="ECO:0000256" key="10">
    <source>
        <dbReference type="ARBA" id="ARBA00022977"/>
    </source>
</evidence>
<dbReference type="GO" id="GO:0009228">
    <property type="term" value="P:thiamine biosynthetic process"/>
    <property type="evidence" value="ECO:0007669"/>
    <property type="project" value="UniProtKB-KW"/>
</dbReference>
<comment type="catalytic activity">
    <reaction evidence="1 11">
        <text>5-(2-hydroxyethyl)-4-methylthiazole + ATP = 4-methyl-5-(2-phosphooxyethyl)-thiazole + ADP + H(+)</text>
        <dbReference type="Rhea" id="RHEA:24212"/>
        <dbReference type="ChEBI" id="CHEBI:15378"/>
        <dbReference type="ChEBI" id="CHEBI:17957"/>
        <dbReference type="ChEBI" id="CHEBI:30616"/>
        <dbReference type="ChEBI" id="CHEBI:58296"/>
        <dbReference type="ChEBI" id="CHEBI:456216"/>
        <dbReference type="EC" id="2.7.1.50"/>
    </reaction>
</comment>
<comment type="pathway">
    <text evidence="3 11">Cofactor biosynthesis; thiamine diphosphate biosynthesis; 4-methyl-5-(2-phosphoethyl)-thiazole from 5-(2-hydroxyethyl)-4-methylthiazole: step 1/1.</text>
</comment>
<evidence type="ECO:0000256" key="7">
    <source>
        <dbReference type="ARBA" id="ARBA00022777"/>
    </source>
</evidence>
<dbReference type="CDD" id="cd01170">
    <property type="entry name" value="THZ_kinase"/>
    <property type="match status" value="1"/>
</dbReference>
<dbReference type="RefSeq" id="WP_250724676.1">
    <property type="nucleotide sequence ID" value="NZ_CP098400.1"/>
</dbReference>
<dbReference type="EMBL" id="CP098400">
    <property type="protein sequence ID" value="URW80454.1"/>
    <property type="molecule type" value="Genomic_DNA"/>
</dbReference>
<evidence type="ECO:0000256" key="4">
    <source>
        <dbReference type="ARBA" id="ARBA00022679"/>
    </source>
</evidence>
<comment type="similarity">
    <text evidence="11">Belongs to the Thz kinase family.</text>
</comment>
<evidence type="ECO:0000256" key="8">
    <source>
        <dbReference type="ARBA" id="ARBA00022840"/>
    </source>
</evidence>
<evidence type="ECO:0000256" key="2">
    <source>
        <dbReference type="ARBA" id="ARBA00001946"/>
    </source>
</evidence>
<evidence type="ECO:0000313" key="12">
    <source>
        <dbReference type="EMBL" id="URW80454.1"/>
    </source>
</evidence>
<keyword evidence="4 11" id="KW-0808">Transferase</keyword>
<evidence type="ECO:0000256" key="5">
    <source>
        <dbReference type="ARBA" id="ARBA00022723"/>
    </source>
</evidence>
<keyword evidence="6 11" id="KW-0547">Nucleotide-binding</keyword>
<dbReference type="KEGG" id="alkq:M9189_03695"/>
<dbReference type="Gene3D" id="3.40.1190.20">
    <property type="match status" value="1"/>
</dbReference>
<comment type="function">
    <text evidence="11">Catalyzes the phosphorylation of the hydroxyl group of 4-methyl-5-beta-hydroxyethylthiazole (THZ).</text>
</comment>
<feature type="binding site" evidence="11">
    <location>
        <position position="168"/>
    </location>
    <ligand>
        <name>ATP</name>
        <dbReference type="ChEBI" id="CHEBI:30616"/>
    </ligand>
</feature>
<sequence>MINAQSISADLAAVRQNNPLVHNITNFVVMNNSANALLAVGASPVMAHALEEVNDMAAIASALVLNMGTLNPEWVEAMLQAGQTAKNKGIPVVFDPVGVGATPYRNQVAAQIMSQCRPDIVRGNASEIMALARESTATKGVDSTESTSAALNAAQTLALETGALVVVSGAEDIVTNGHELIRIKNGNPLMAKVTGMGCTATALLGAFAAVNQNLLLAAAHGMAVMSICGERAAKMAAGPGSLQMHFTDILYQLSDKDIADTFIE</sequence>
<dbReference type="GO" id="GO:0004417">
    <property type="term" value="F:hydroxyethylthiazole kinase activity"/>
    <property type="evidence" value="ECO:0007669"/>
    <property type="project" value="UniProtKB-UniRule"/>
</dbReference>
<gene>
    <name evidence="11 12" type="primary">thiM</name>
    <name evidence="12" type="ORF">M9189_03695</name>
</gene>
<keyword evidence="13" id="KW-1185">Reference proteome</keyword>